<name>A0ABV4DV69_9CLOT</name>
<keyword evidence="1" id="KW-0472">Membrane</keyword>
<protein>
    <submittedName>
        <fullName evidence="2">Uncharacterized protein</fullName>
    </submittedName>
</protein>
<feature type="transmembrane region" description="Helical" evidence="1">
    <location>
        <begin position="20"/>
        <end position="41"/>
    </location>
</feature>
<sequence>MKSVRTIIIFIVQLWLFRQMNTLFITLFVMGTISLAALNLVNRNLLKRSE</sequence>
<keyword evidence="1" id="KW-0812">Transmembrane</keyword>
<organism evidence="2 3">
    <name type="scientific">Clostridium lapidicellarium</name>
    <dbReference type="NCBI Taxonomy" id="3240931"/>
    <lineage>
        <taxon>Bacteria</taxon>
        <taxon>Bacillati</taxon>
        <taxon>Bacillota</taxon>
        <taxon>Clostridia</taxon>
        <taxon>Eubacteriales</taxon>
        <taxon>Clostridiaceae</taxon>
        <taxon>Clostridium</taxon>
    </lineage>
</organism>
<proteinExistence type="predicted"/>
<evidence type="ECO:0000256" key="1">
    <source>
        <dbReference type="SAM" id="Phobius"/>
    </source>
</evidence>
<gene>
    <name evidence="2" type="ORF">AB8S09_00270</name>
</gene>
<comment type="caution">
    <text evidence="2">The sequence shown here is derived from an EMBL/GenBank/DDBJ whole genome shotgun (WGS) entry which is preliminary data.</text>
</comment>
<accession>A0ABV4DV69</accession>
<dbReference type="Proteomes" id="UP001565220">
    <property type="component" value="Unassembled WGS sequence"/>
</dbReference>
<dbReference type="EMBL" id="JBGFFE010000001">
    <property type="protein sequence ID" value="MEY8762080.1"/>
    <property type="molecule type" value="Genomic_DNA"/>
</dbReference>
<keyword evidence="1" id="KW-1133">Transmembrane helix</keyword>
<evidence type="ECO:0000313" key="3">
    <source>
        <dbReference type="Proteomes" id="UP001565220"/>
    </source>
</evidence>
<dbReference type="RefSeq" id="WP_294180564.1">
    <property type="nucleotide sequence ID" value="NZ_JBGFFE010000001.1"/>
</dbReference>
<keyword evidence="3" id="KW-1185">Reference proteome</keyword>
<evidence type="ECO:0000313" key="2">
    <source>
        <dbReference type="EMBL" id="MEY8762080.1"/>
    </source>
</evidence>
<reference evidence="2 3" key="1">
    <citation type="submission" date="2024-08" db="EMBL/GenBank/DDBJ databases">
        <title>Clostridium lapicellarii sp. nov., and Clostridium renhuaiense sp. nov., two species isolated from the mud in a fermentation cellar used for producing sauce-flavour Chinese liquors.</title>
        <authorList>
            <person name="Yang F."/>
            <person name="Wang H."/>
            <person name="Chen L.Q."/>
            <person name="Zhou N."/>
            <person name="Lu J.J."/>
            <person name="Pu X.X."/>
            <person name="Wan B."/>
            <person name="Wang L."/>
            <person name="Liu S.J."/>
        </authorList>
    </citation>
    <scope>NUCLEOTIDE SEQUENCE [LARGE SCALE GENOMIC DNA]</scope>
    <source>
        <strain evidence="2 3">MT-113</strain>
    </source>
</reference>